<accession>A0A830F4Z6</accession>
<proteinExistence type="predicted"/>
<feature type="coiled-coil region" evidence="2">
    <location>
        <begin position="2"/>
        <end position="29"/>
    </location>
</feature>
<dbReference type="RefSeq" id="WP_188979011.1">
    <property type="nucleotide sequence ID" value="NZ_BMPG01000003.1"/>
</dbReference>
<dbReference type="PANTHER" id="PTHR30349:SF87">
    <property type="entry name" value="TRANSPOSASE A"/>
    <property type="match status" value="1"/>
</dbReference>
<dbReference type="Gene3D" id="1.10.443.10">
    <property type="entry name" value="Intergrase catalytic core"/>
    <property type="match status" value="1"/>
</dbReference>
<dbReference type="InterPro" id="IPR011010">
    <property type="entry name" value="DNA_brk_join_enz"/>
</dbReference>
<dbReference type="OrthoDB" id="144892at2157"/>
<reference evidence="5" key="1">
    <citation type="journal article" date="2014" name="Int. J. Syst. Evol. Microbiol.">
        <title>Complete genome sequence of Corynebacterium casei LMG S-19264T (=DSM 44701T), isolated from a smear-ripened cheese.</title>
        <authorList>
            <consortium name="US DOE Joint Genome Institute (JGI-PGF)"/>
            <person name="Walter F."/>
            <person name="Albersmeier A."/>
            <person name="Kalinowski J."/>
            <person name="Ruckert C."/>
        </authorList>
    </citation>
    <scope>NUCLEOTIDE SEQUENCE</scope>
    <source>
        <strain evidence="5">JCM 19596</strain>
    </source>
</reference>
<feature type="domain" description="Tyr recombinase" evidence="4">
    <location>
        <begin position="135"/>
        <end position="314"/>
    </location>
</feature>
<dbReference type="EMBL" id="BMPG01000003">
    <property type="protein sequence ID" value="GGL64150.1"/>
    <property type="molecule type" value="Genomic_DNA"/>
</dbReference>
<dbReference type="PROSITE" id="PS51898">
    <property type="entry name" value="TYR_RECOMBINASE"/>
    <property type="match status" value="1"/>
</dbReference>
<reference evidence="5" key="2">
    <citation type="submission" date="2020-09" db="EMBL/GenBank/DDBJ databases">
        <authorList>
            <person name="Sun Q."/>
            <person name="Ohkuma M."/>
        </authorList>
    </citation>
    <scope>NUCLEOTIDE SEQUENCE</scope>
    <source>
        <strain evidence="5">JCM 19596</strain>
    </source>
</reference>
<feature type="region of interest" description="Disordered" evidence="3">
    <location>
        <begin position="107"/>
        <end position="134"/>
    </location>
</feature>
<keyword evidence="2" id="KW-0175">Coiled coil</keyword>
<dbReference type="Pfam" id="PF00589">
    <property type="entry name" value="Phage_integrase"/>
    <property type="match status" value="1"/>
</dbReference>
<evidence type="ECO:0000256" key="1">
    <source>
        <dbReference type="ARBA" id="ARBA00023172"/>
    </source>
</evidence>
<dbReference type="InterPro" id="IPR050090">
    <property type="entry name" value="Tyrosine_recombinase_XerCD"/>
</dbReference>
<organism evidence="5 6">
    <name type="scientific">Halocalculus aciditolerans</name>
    <dbReference type="NCBI Taxonomy" id="1383812"/>
    <lineage>
        <taxon>Archaea</taxon>
        <taxon>Methanobacteriati</taxon>
        <taxon>Methanobacteriota</taxon>
        <taxon>Stenosarchaea group</taxon>
        <taxon>Halobacteria</taxon>
        <taxon>Halobacteriales</taxon>
        <taxon>Halobacteriaceae</taxon>
        <taxon>Halocalculus</taxon>
    </lineage>
</organism>
<evidence type="ECO:0000313" key="5">
    <source>
        <dbReference type="EMBL" id="GGL64150.1"/>
    </source>
</evidence>
<evidence type="ECO:0000313" key="6">
    <source>
        <dbReference type="Proteomes" id="UP000607197"/>
    </source>
</evidence>
<sequence>MTKNADDQIETLREKIRNGERELDEANQEALLEFSNELFLIPSQVGNQRHLKLLRHNVRMAEHGGSPVEALESEEAAKEIVRWIHRTYDNAETNRDYRVALKQFGRRATDQNGDDPPESIEWIPSNTPSTYDPAPEPSNMLQWKEDVLPLIQATRNHRDAALIAVGWDAGARSGELRALTIGDVTDYEHGYQITVQGKMGQRTVPLIPSVPFLQRWLAAHPSTDPEVPLWSKLTEPEAPSYNALRTAVKDAADRAGVDKPVTFTNLRKSSASHLASRGLNQAHIEDHHGWTRGSDVASRYVSVFADDTSREVARVHGLEIDEEEEPDATAPVECPRCHQQTPREMNHCIHCRQTIDKEAAIQREQTCEWCGSSISDYSDHIPNCTRINVDEGKMQ</sequence>
<name>A0A830F4Z6_9EURY</name>
<evidence type="ECO:0000256" key="2">
    <source>
        <dbReference type="SAM" id="Coils"/>
    </source>
</evidence>
<comment type="caution">
    <text evidence="5">The sequence shown here is derived from an EMBL/GenBank/DDBJ whole genome shotgun (WGS) entry which is preliminary data.</text>
</comment>
<dbReference type="InterPro" id="IPR002104">
    <property type="entry name" value="Integrase_catalytic"/>
</dbReference>
<dbReference type="GO" id="GO:0015074">
    <property type="term" value="P:DNA integration"/>
    <property type="evidence" value="ECO:0007669"/>
    <property type="project" value="InterPro"/>
</dbReference>
<dbReference type="CDD" id="cd00397">
    <property type="entry name" value="DNA_BRE_C"/>
    <property type="match status" value="1"/>
</dbReference>
<dbReference type="InterPro" id="IPR013762">
    <property type="entry name" value="Integrase-like_cat_sf"/>
</dbReference>
<evidence type="ECO:0000256" key="3">
    <source>
        <dbReference type="SAM" id="MobiDB-lite"/>
    </source>
</evidence>
<dbReference type="GO" id="GO:0003677">
    <property type="term" value="F:DNA binding"/>
    <property type="evidence" value="ECO:0007669"/>
    <property type="project" value="InterPro"/>
</dbReference>
<gene>
    <name evidence="5" type="ORF">GCM10009039_22480</name>
</gene>
<dbReference type="SUPFAM" id="SSF56349">
    <property type="entry name" value="DNA breaking-rejoining enzymes"/>
    <property type="match status" value="1"/>
</dbReference>
<protein>
    <recommendedName>
        <fullName evidence="4">Tyr recombinase domain-containing protein</fullName>
    </recommendedName>
</protein>
<keyword evidence="6" id="KW-1185">Reference proteome</keyword>
<dbReference type="AlphaFoldDB" id="A0A830F4Z6"/>
<keyword evidence="1" id="KW-0233">DNA recombination</keyword>
<dbReference type="GO" id="GO:0006310">
    <property type="term" value="P:DNA recombination"/>
    <property type="evidence" value="ECO:0007669"/>
    <property type="project" value="UniProtKB-KW"/>
</dbReference>
<evidence type="ECO:0000259" key="4">
    <source>
        <dbReference type="PROSITE" id="PS51898"/>
    </source>
</evidence>
<dbReference type="PANTHER" id="PTHR30349">
    <property type="entry name" value="PHAGE INTEGRASE-RELATED"/>
    <property type="match status" value="1"/>
</dbReference>
<dbReference type="Proteomes" id="UP000607197">
    <property type="component" value="Unassembled WGS sequence"/>
</dbReference>